<dbReference type="InterPro" id="IPR036511">
    <property type="entry name" value="TGT-like_sf"/>
</dbReference>
<feature type="binding site" evidence="5">
    <location>
        <position position="223"/>
    </location>
    <ligand>
        <name>substrate</name>
    </ligand>
</feature>
<comment type="function">
    <text evidence="5">Catalyzes the base-exchange of a guanine (G) residue with the queuine precursor 7-aminomethyl-7-deazaguanine (PreQ1) at position 34 (anticodon wobble position) in tRNAs with GU(N) anticodons (tRNA-Asp, -Asn, -His and -Tyr). Catalysis occurs through a double-displacement mechanism. The nucleophile active site attacks the C1' of nucleotide 34 to detach the guanine base from the RNA, forming a covalent enzyme-RNA intermediate. The proton acceptor active site deprotonates the incoming PreQ1, allowing a nucleophilic attack on the C1' of the ribose to form the product. After dissociation, two additional enzymatic reactions on the tRNA convert PreQ1 to queuine (Q), resulting in the hypermodified nucleoside queuosine (7-(((4,5-cis-dihydroxy-2-cyclopenten-1-yl)amino)methyl)-7-deazaguanosine).</text>
</comment>
<keyword evidence="1 5" id="KW-0328">Glycosyltransferase</keyword>
<accession>E5XKY0</accession>
<proteinExistence type="inferred from homology"/>
<dbReference type="UniPathway" id="UPA00392"/>
<dbReference type="GO" id="GO:0008479">
    <property type="term" value="F:tRNA-guanosine(34) queuine transglycosylase activity"/>
    <property type="evidence" value="ECO:0007669"/>
    <property type="project" value="UniProtKB-UniRule"/>
</dbReference>
<comment type="caution">
    <text evidence="7">The sequence shown here is derived from an EMBL/GenBank/DDBJ whole genome shotgun (WGS) entry which is preliminary data.</text>
</comment>
<dbReference type="NCBIfam" id="TIGR00430">
    <property type="entry name" value="Q_tRNA_tgt"/>
    <property type="match status" value="1"/>
</dbReference>
<evidence type="ECO:0000259" key="6">
    <source>
        <dbReference type="Pfam" id="PF01702"/>
    </source>
</evidence>
<keyword evidence="8" id="KW-1185">Reference proteome</keyword>
<evidence type="ECO:0000256" key="5">
    <source>
        <dbReference type="HAMAP-Rule" id="MF_00168"/>
    </source>
</evidence>
<dbReference type="HAMAP" id="MF_00168">
    <property type="entry name" value="Q_tRNA_Tgt"/>
    <property type="match status" value="1"/>
</dbReference>
<comment type="pathway">
    <text evidence="5">tRNA modification; tRNA-queuosine biosynthesis.</text>
</comment>
<dbReference type="Pfam" id="PF01702">
    <property type="entry name" value="TGT"/>
    <property type="match status" value="1"/>
</dbReference>
<evidence type="ECO:0000256" key="4">
    <source>
        <dbReference type="ARBA" id="ARBA00022785"/>
    </source>
</evidence>
<keyword evidence="3 5" id="KW-0819">tRNA processing</keyword>
<dbReference type="Proteomes" id="UP000004816">
    <property type="component" value="Unassembled WGS sequence"/>
</dbReference>
<dbReference type="InterPro" id="IPR004803">
    <property type="entry name" value="TGT"/>
</dbReference>
<feature type="active site" description="Nucleophile" evidence="5">
    <location>
        <position position="307"/>
    </location>
</feature>
<dbReference type="GO" id="GO:0005829">
    <property type="term" value="C:cytosol"/>
    <property type="evidence" value="ECO:0007669"/>
    <property type="project" value="TreeGrafter"/>
</dbReference>
<feature type="active site" description="Proton acceptor" evidence="5">
    <location>
        <position position="93"/>
    </location>
</feature>
<comment type="caution">
    <text evidence="5">Lacks conserved residue(s) required for the propagation of feature annotation.</text>
</comment>
<dbReference type="NCBIfam" id="TIGR00449">
    <property type="entry name" value="tgt_general"/>
    <property type="match status" value="1"/>
</dbReference>
<evidence type="ECO:0000313" key="8">
    <source>
        <dbReference type="Proteomes" id="UP000004816"/>
    </source>
</evidence>
<keyword evidence="4 5" id="KW-0671">Queuosine biosynthesis</keyword>
<sequence length="411" mass="44616">MRLSFSLARRLSGSQGRAGVIHTPHGEIETPAFIPVGTAAAVKTVLPGLVSGLGAQAVLSNAYHLYLRPGPQLMAEAGGLGAFMGWPGPTYTDSGGFQVLSLGAGHRKILAMDTSGLGAEQVIAKPEARLAKVDEDGVTFKSHIDGSKHRFTPEVSISVQRDIGADIMFAFDELTTLLHSEDYQRASVERTLRWARRCLAEHNRGGGLATATGAPQSLWAVVQGAQYEYLRRRCAKELVAMSEADEAEGGVGFGGFGIGGAIAKERLGEIIGWVSGELPERKPRHVLGVGEPDDLFAAVESGGDTFDCVSPTRLARNGVVFSWDGRYHVTNARFRRDFRPLDEGLSNLSAGFTRAYIHHLFKIREPLAGTLVSVHNMSFLVTLMARMRAAILEDRYEEYKAETLGRYYAKR</sequence>
<feature type="region of interest" description="RNA binding" evidence="5">
    <location>
        <begin position="288"/>
        <end position="294"/>
    </location>
</feature>
<comment type="similarity">
    <text evidence="5">Belongs to the queuine tRNA-ribosyltransferase family.</text>
</comment>
<feature type="binding site" evidence="5">
    <location>
        <position position="255"/>
    </location>
    <ligand>
        <name>substrate</name>
    </ligand>
</feature>
<gene>
    <name evidence="5" type="primary">tgt</name>
    <name evidence="7" type="ORF">HMPREF9336_00149</name>
</gene>
<dbReference type="PANTHER" id="PTHR46499">
    <property type="entry name" value="QUEUINE TRNA-RIBOSYLTRANSFERASE"/>
    <property type="match status" value="1"/>
</dbReference>
<keyword evidence="2 5" id="KW-0808">Transferase</keyword>
<feature type="binding site" evidence="5">
    <location>
        <position position="172"/>
    </location>
    <ligand>
        <name>substrate</name>
    </ligand>
</feature>
<dbReference type="Gene3D" id="3.20.20.105">
    <property type="entry name" value="Queuine tRNA-ribosyltransferase-like"/>
    <property type="match status" value="1"/>
</dbReference>
<dbReference type="OrthoDB" id="9805417at2"/>
<dbReference type="SUPFAM" id="SSF51713">
    <property type="entry name" value="tRNA-guanine transglycosylase"/>
    <property type="match status" value="1"/>
</dbReference>
<feature type="region of interest" description="RNA binding; important for wobble base 34 recognition" evidence="5">
    <location>
        <begin position="312"/>
        <end position="316"/>
    </location>
</feature>
<dbReference type="AlphaFoldDB" id="E5XKY0"/>
<dbReference type="PANTHER" id="PTHR46499:SF1">
    <property type="entry name" value="QUEUINE TRNA-RIBOSYLTRANSFERASE"/>
    <property type="match status" value="1"/>
</dbReference>
<protein>
    <recommendedName>
        <fullName evidence="5">Queuine tRNA-ribosyltransferase</fullName>
        <ecNumber evidence="5">2.4.2.29</ecNumber>
    </recommendedName>
    <alternativeName>
        <fullName evidence="5">Guanine insertion enzyme</fullName>
    </alternativeName>
    <alternativeName>
        <fullName evidence="5">tRNA-guanine transglycosylase</fullName>
    </alternativeName>
</protein>
<dbReference type="eggNOG" id="COG0343">
    <property type="taxonomic scope" value="Bacteria"/>
</dbReference>
<dbReference type="EMBL" id="ACZI02000003">
    <property type="protein sequence ID" value="EFV14962.1"/>
    <property type="molecule type" value="Genomic_DNA"/>
</dbReference>
<comment type="catalytic activity">
    <reaction evidence="5">
        <text>7-aminomethyl-7-carbaguanine + guanosine(34) in tRNA = 7-aminomethyl-7-carbaguanosine(34) in tRNA + guanine</text>
        <dbReference type="Rhea" id="RHEA:24104"/>
        <dbReference type="Rhea" id="RHEA-COMP:10341"/>
        <dbReference type="Rhea" id="RHEA-COMP:10342"/>
        <dbReference type="ChEBI" id="CHEBI:16235"/>
        <dbReference type="ChEBI" id="CHEBI:58703"/>
        <dbReference type="ChEBI" id="CHEBI:74269"/>
        <dbReference type="ChEBI" id="CHEBI:82833"/>
        <dbReference type="EC" id="2.4.2.29"/>
    </reaction>
</comment>
<evidence type="ECO:0000256" key="3">
    <source>
        <dbReference type="ARBA" id="ARBA00022694"/>
    </source>
</evidence>
<comment type="subunit">
    <text evidence="5">Homodimer. Within each dimer, one monomer is responsible for RNA recognition and catalysis, while the other monomer binds to the replacement base PreQ1.</text>
</comment>
<evidence type="ECO:0000256" key="1">
    <source>
        <dbReference type="ARBA" id="ARBA00022676"/>
    </source>
</evidence>
<dbReference type="GO" id="GO:0008616">
    <property type="term" value="P:tRNA queuosine(34) biosynthetic process"/>
    <property type="evidence" value="ECO:0007669"/>
    <property type="project" value="UniProtKB-UniRule"/>
</dbReference>
<organism evidence="7 8">
    <name type="scientific">Segniliparus rugosus (strain ATCC BAA-974 / DSM 45345 / CCUG 50838 / CIP 108380 / JCM 13579 / CDC 945)</name>
    <dbReference type="NCBI Taxonomy" id="679197"/>
    <lineage>
        <taxon>Bacteria</taxon>
        <taxon>Bacillati</taxon>
        <taxon>Actinomycetota</taxon>
        <taxon>Actinomycetes</taxon>
        <taxon>Mycobacteriales</taxon>
        <taxon>Segniliparaceae</taxon>
        <taxon>Segniliparus</taxon>
    </lineage>
</organism>
<feature type="binding site" evidence="5">
    <location>
        <begin position="93"/>
        <end position="97"/>
    </location>
    <ligand>
        <name>substrate</name>
    </ligand>
</feature>
<name>E5XKY0_SEGRC</name>
<reference evidence="7 8" key="1">
    <citation type="journal article" date="2011" name="Stand. Genomic Sci.">
        <title>High quality draft genome sequence of Segniliparus rugosus CDC 945(T)= (ATCC BAA-974(T)).</title>
        <authorList>
            <person name="Earl A.M."/>
            <person name="Desjardins C.A."/>
            <person name="Fitzgerald M.G."/>
            <person name="Arachchi H.M."/>
            <person name="Zeng Q."/>
            <person name="Mehta T."/>
            <person name="Griggs A."/>
            <person name="Birren B.W."/>
            <person name="Toney N.C."/>
            <person name="Carr J."/>
            <person name="Posey J."/>
            <person name="Butler W.R."/>
        </authorList>
    </citation>
    <scope>NUCLEOTIDE SEQUENCE [LARGE SCALE GENOMIC DNA]</scope>
    <source>
        <strain evidence="8">ATCC BAA-974 / DSM 45345 / CCUG 50838 / CIP 108380 / JCM 13579 / CDC 945</strain>
    </source>
</reference>
<evidence type="ECO:0000313" key="7">
    <source>
        <dbReference type="EMBL" id="EFV14962.1"/>
    </source>
</evidence>
<feature type="domain" description="tRNA-guanine(15) transglycosylase-like" evidence="6">
    <location>
        <begin position="15"/>
        <end position="408"/>
    </location>
</feature>
<dbReference type="RefSeq" id="WP_007466861.1">
    <property type="nucleotide sequence ID" value="NZ_KI391954.1"/>
</dbReference>
<dbReference type="HOGENOM" id="CLU_022060_0_0_11"/>
<dbReference type="InterPro" id="IPR050076">
    <property type="entry name" value="ArchSynthase1/Queuine_TRR"/>
</dbReference>
<dbReference type="STRING" id="679197.HMPREF9336_00149"/>
<dbReference type="EC" id="2.4.2.29" evidence="5"/>
<evidence type="ECO:0000256" key="2">
    <source>
        <dbReference type="ARBA" id="ARBA00022679"/>
    </source>
</evidence>
<dbReference type="InterPro" id="IPR002616">
    <property type="entry name" value="tRNA_ribo_trans-like"/>
</dbReference>